<evidence type="ECO:0000313" key="2">
    <source>
        <dbReference type="EMBL" id="QLG72973.1"/>
    </source>
</evidence>
<feature type="region of interest" description="Disordered" evidence="1">
    <location>
        <begin position="66"/>
        <end position="131"/>
    </location>
</feature>
<reference evidence="2 3" key="1">
    <citation type="submission" date="2020-07" db="EMBL/GenBank/DDBJ databases">
        <title>The yeast mating-type switching endonuclease HO is a domesticated member of an unorthodox homing genetic element family.</title>
        <authorList>
            <person name="Coughlan A.Y."/>
            <person name="Lombardi L."/>
            <person name="Braun-Galleani S."/>
            <person name="Martos A.R."/>
            <person name="Galeote V."/>
            <person name="Bigey F."/>
            <person name="Dequin S."/>
            <person name="Byrne K.P."/>
            <person name="Wolfe K.H."/>
        </authorList>
    </citation>
    <scope>NUCLEOTIDE SEQUENCE [LARGE SCALE GENOMIC DNA]</scope>
    <source>
        <strain evidence="2 3">NRRL Y-6702</strain>
    </source>
</reference>
<gene>
    <name evidence="2" type="ORF">HG535_0E00570</name>
</gene>
<dbReference type="GeneID" id="59236715"/>
<evidence type="ECO:0000313" key="3">
    <source>
        <dbReference type="Proteomes" id="UP000509704"/>
    </source>
</evidence>
<feature type="compositionally biased region" description="Basic and acidic residues" evidence="1">
    <location>
        <begin position="66"/>
        <end position="75"/>
    </location>
</feature>
<dbReference type="RefSeq" id="XP_037144700.1">
    <property type="nucleotide sequence ID" value="XM_037288805.1"/>
</dbReference>
<dbReference type="GO" id="GO:0005737">
    <property type="term" value="C:cytoplasm"/>
    <property type="evidence" value="ECO:0007669"/>
    <property type="project" value="TreeGrafter"/>
</dbReference>
<dbReference type="InterPro" id="IPR038910">
    <property type="entry name" value="Hua1-like"/>
</dbReference>
<dbReference type="OrthoDB" id="2405700at2759"/>
<proteinExistence type="predicted"/>
<dbReference type="EMBL" id="CP058608">
    <property type="protein sequence ID" value="QLG72973.1"/>
    <property type="molecule type" value="Genomic_DNA"/>
</dbReference>
<accession>A0A7H9B3A9</accession>
<name>A0A7H9B3A9_ZYGMR</name>
<feature type="compositionally biased region" description="Low complexity" evidence="1">
    <location>
        <begin position="109"/>
        <end position="120"/>
    </location>
</feature>
<evidence type="ECO:0000256" key="1">
    <source>
        <dbReference type="SAM" id="MobiDB-lite"/>
    </source>
</evidence>
<dbReference type="PANTHER" id="PTHR28031:SF1">
    <property type="entry name" value="PROLINE-RICH PROTEIN HUA1"/>
    <property type="match status" value="1"/>
</dbReference>
<sequence>MVSCRSHFEGASQREVKSYLKGQDQEGANYTGLQRSYIFTPIMTKVYEPDIPDDSVLPSYEDVVREDANRVRQDTHGPPPTPRRDRLEQRPPAPNPRPSHSHPRPRPSSKPSSQSMHSPASLPPSPQRPPLPWTYPRGFICPKCNNTGYKRKNGRSCKSCWRRFAPVNNVNSVPSSGGSMFLDPFFPMPSGPRYGYGMPPPPQMSGSNPPLIVRPGDPRLGGVLCGECRGSGRVSFLLDEDLCPLCRGVGRILT</sequence>
<organism evidence="2 3">
    <name type="scientific">Zygotorulaspora mrakii</name>
    <name type="common">Zygosaccharomyces mrakii</name>
    <dbReference type="NCBI Taxonomy" id="42260"/>
    <lineage>
        <taxon>Eukaryota</taxon>
        <taxon>Fungi</taxon>
        <taxon>Dikarya</taxon>
        <taxon>Ascomycota</taxon>
        <taxon>Saccharomycotina</taxon>
        <taxon>Saccharomycetes</taxon>
        <taxon>Saccharomycetales</taxon>
        <taxon>Saccharomycetaceae</taxon>
        <taxon>Zygotorulaspora</taxon>
    </lineage>
</organism>
<dbReference type="AlphaFoldDB" id="A0A7H9B3A9"/>
<dbReference type="Gene3D" id="6.20.20.10">
    <property type="match status" value="1"/>
</dbReference>
<dbReference type="PANTHER" id="PTHR28031">
    <property type="entry name" value="PROLINE-RICH PROTEIN HUA1"/>
    <property type="match status" value="1"/>
</dbReference>
<dbReference type="KEGG" id="zmk:HG535_0E00570"/>
<protein>
    <submittedName>
        <fullName evidence="2">Uncharacterized protein</fullName>
    </submittedName>
</protein>
<dbReference type="Proteomes" id="UP000509704">
    <property type="component" value="Chromosome 5"/>
</dbReference>
<keyword evidence="3" id="KW-1185">Reference proteome</keyword>
<feature type="compositionally biased region" description="Pro residues" evidence="1">
    <location>
        <begin position="121"/>
        <end position="131"/>
    </location>
</feature>